<gene>
    <name evidence="2" type="ORF">APUU_51323A</name>
</gene>
<reference evidence="2" key="1">
    <citation type="submission" date="2021-01" db="EMBL/GenBank/DDBJ databases">
        <authorList>
            <consortium name="Aspergillus puulaauensis MK2 genome sequencing consortium"/>
            <person name="Kazuki M."/>
            <person name="Futagami T."/>
        </authorList>
    </citation>
    <scope>NUCLEOTIDE SEQUENCE</scope>
    <source>
        <strain evidence="2">MK2</strain>
    </source>
</reference>
<dbReference type="EMBL" id="AP024447">
    <property type="protein sequence ID" value="BCS26612.1"/>
    <property type="molecule type" value="Genomic_DNA"/>
</dbReference>
<dbReference type="GeneID" id="64976617"/>
<evidence type="ECO:0000256" key="1">
    <source>
        <dbReference type="SAM" id="MobiDB-lite"/>
    </source>
</evidence>
<dbReference type="OrthoDB" id="4506073at2759"/>
<accession>A0A7R7XSK0</accession>
<evidence type="ECO:0000313" key="3">
    <source>
        <dbReference type="Proteomes" id="UP000654913"/>
    </source>
</evidence>
<proteinExistence type="predicted"/>
<dbReference type="RefSeq" id="XP_041558806.1">
    <property type="nucleotide sequence ID" value="XM_041706419.1"/>
</dbReference>
<organism evidence="2 3">
    <name type="scientific">Aspergillus puulaauensis</name>
    <dbReference type="NCBI Taxonomy" id="1220207"/>
    <lineage>
        <taxon>Eukaryota</taxon>
        <taxon>Fungi</taxon>
        <taxon>Dikarya</taxon>
        <taxon>Ascomycota</taxon>
        <taxon>Pezizomycotina</taxon>
        <taxon>Eurotiomycetes</taxon>
        <taxon>Eurotiomycetidae</taxon>
        <taxon>Eurotiales</taxon>
        <taxon>Aspergillaceae</taxon>
        <taxon>Aspergillus</taxon>
    </lineage>
</organism>
<keyword evidence="3" id="KW-1185">Reference proteome</keyword>
<feature type="compositionally biased region" description="Pro residues" evidence="1">
    <location>
        <begin position="127"/>
        <end position="138"/>
    </location>
</feature>
<reference evidence="2" key="2">
    <citation type="submission" date="2021-02" db="EMBL/GenBank/DDBJ databases">
        <title>Aspergillus puulaauensis MK2 genome sequence.</title>
        <authorList>
            <person name="Futagami T."/>
            <person name="Mori K."/>
            <person name="Kadooka C."/>
            <person name="Tanaka T."/>
        </authorList>
    </citation>
    <scope>NUCLEOTIDE SEQUENCE</scope>
    <source>
        <strain evidence="2">MK2</strain>
    </source>
</reference>
<evidence type="ECO:0000313" key="2">
    <source>
        <dbReference type="EMBL" id="BCS26612.1"/>
    </source>
</evidence>
<protein>
    <submittedName>
        <fullName evidence="2">Uncharacterized protein</fullName>
    </submittedName>
</protein>
<dbReference type="Proteomes" id="UP000654913">
    <property type="component" value="Chromosome 5"/>
</dbReference>
<name>A0A7R7XSK0_9EURO</name>
<dbReference type="AlphaFoldDB" id="A0A7R7XSK0"/>
<dbReference type="KEGG" id="apuu:APUU_51323A"/>
<sequence>MCRRDVDVDRAMNQVNDGWHIGFRISSTPRSSFSHPLVLSFSISFSPLATRQSPVHINRLYPTVIAMEPNPSPTLPSLRRSLNMVEISNTPIPAIFRASPPPDTTIAEFFSSLAQRSPPLLSASPTTTPPSSSPPTPNIPKSCKSVKLLIKPIDADLPSDTEISPLDLGPVCSRDVRSACPSPSPTLGRNPGLAFHDGLSDEEAVTYNRRAVAEKNWHARGQRRRETRDTNSSIESFFPEAGISGSEDLSVERIGRDLELKAKDRRKSWRVSNYFSPAKRNSKGAWHR</sequence>
<feature type="region of interest" description="Disordered" evidence="1">
    <location>
        <begin position="118"/>
        <end position="141"/>
    </location>
</feature>